<sequence>MSDVAVLLVLHRCLPGSRCTCRGRHENRANRQLAAETMAAACSPPASNRTLRCSCGREEMEMEWRK</sequence>
<protein>
    <submittedName>
        <fullName evidence="1">Putative secreted protein</fullName>
    </submittedName>
</protein>
<reference evidence="1" key="1">
    <citation type="submission" date="2018-01" db="EMBL/GenBank/DDBJ databases">
        <title>An insight into the sialome of Amazonian anophelines.</title>
        <authorList>
            <person name="Ribeiro J.M."/>
            <person name="Scarpassa V."/>
            <person name="Calvo E."/>
        </authorList>
    </citation>
    <scope>NUCLEOTIDE SEQUENCE</scope>
    <source>
        <tissue evidence="1">Salivary glands</tissue>
    </source>
</reference>
<proteinExistence type="predicted"/>
<organism evidence="1">
    <name type="scientific">Anopheles marajoara</name>
    <dbReference type="NCBI Taxonomy" id="58244"/>
    <lineage>
        <taxon>Eukaryota</taxon>
        <taxon>Metazoa</taxon>
        <taxon>Ecdysozoa</taxon>
        <taxon>Arthropoda</taxon>
        <taxon>Hexapoda</taxon>
        <taxon>Insecta</taxon>
        <taxon>Pterygota</taxon>
        <taxon>Neoptera</taxon>
        <taxon>Endopterygota</taxon>
        <taxon>Diptera</taxon>
        <taxon>Nematocera</taxon>
        <taxon>Culicoidea</taxon>
        <taxon>Culicidae</taxon>
        <taxon>Anophelinae</taxon>
        <taxon>Anopheles</taxon>
    </lineage>
</organism>
<dbReference type="EMBL" id="GGFJ01014961">
    <property type="protein sequence ID" value="MBW64102.1"/>
    <property type="molecule type" value="Transcribed_RNA"/>
</dbReference>
<name>A0A2M4CFJ0_9DIPT</name>
<dbReference type="AlphaFoldDB" id="A0A2M4CFJ0"/>
<evidence type="ECO:0000313" key="1">
    <source>
        <dbReference type="EMBL" id="MBW64102.1"/>
    </source>
</evidence>
<accession>A0A2M4CFJ0</accession>